<dbReference type="Pfam" id="PF00636">
    <property type="entry name" value="Ribonuclease_3"/>
    <property type="match status" value="1"/>
</dbReference>
<dbReference type="CDD" id="cd00593">
    <property type="entry name" value="RIBOc"/>
    <property type="match status" value="1"/>
</dbReference>
<evidence type="ECO:0000259" key="1">
    <source>
        <dbReference type="PROSITE" id="PS50142"/>
    </source>
</evidence>
<dbReference type="SUPFAM" id="SSF69065">
    <property type="entry name" value="RNase III domain-like"/>
    <property type="match status" value="1"/>
</dbReference>
<dbReference type="InterPro" id="IPR000999">
    <property type="entry name" value="RNase_III_dom"/>
</dbReference>
<evidence type="ECO:0000313" key="2">
    <source>
        <dbReference type="EMBL" id="KAJ5477748.1"/>
    </source>
</evidence>
<dbReference type="OrthoDB" id="67027at2759"/>
<dbReference type="Proteomes" id="UP001147760">
    <property type="component" value="Unassembled WGS sequence"/>
</dbReference>
<dbReference type="AlphaFoldDB" id="A0A9W9WVZ3"/>
<sequence length="151" mass="16506">MVGRYLFPLPSDDELEDFESMINYRFIDRTLLREALQASSALSEDGNKTLALVGDRVLDLVIVISGRTKNKPRGEISEMIKEKAGNTYLSQQGFDLGIDKFIVKNPSQSSVGNKVMAATMEAIVGAVYLDCNGQIAPCADVMTALGLSWPE</sequence>
<protein>
    <recommendedName>
        <fullName evidence="1">RNase III domain-containing protein</fullName>
    </recommendedName>
</protein>
<feature type="domain" description="RNase III" evidence="1">
    <location>
        <begin position="15"/>
        <end position="132"/>
    </location>
</feature>
<gene>
    <name evidence="2" type="ORF">N7530_003257</name>
</gene>
<evidence type="ECO:0000313" key="3">
    <source>
        <dbReference type="Proteomes" id="UP001147760"/>
    </source>
</evidence>
<proteinExistence type="predicted"/>
<comment type="caution">
    <text evidence="2">The sequence shown here is derived from an EMBL/GenBank/DDBJ whole genome shotgun (WGS) entry which is preliminary data.</text>
</comment>
<dbReference type="InterPro" id="IPR036389">
    <property type="entry name" value="RNase_III_sf"/>
</dbReference>
<dbReference type="GO" id="GO:0006396">
    <property type="term" value="P:RNA processing"/>
    <property type="evidence" value="ECO:0007669"/>
    <property type="project" value="InterPro"/>
</dbReference>
<organism evidence="2 3">
    <name type="scientific">Penicillium desertorum</name>
    <dbReference type="NCBI Taxonomy" id="1303715"/>
    <lineage>
        <taxon>Eukaryota</taxon>
        <taxon>Fungi</taxon>
        <taxon>Dikarya</taxon>
        <taxon>Ascomycota</taxon>
        <taxon>Pezizomycotina</taxon>
        <taxon>Eurotiomycetes</taxon>
        <taxon>Eurotiomycetidae</taxon>
        <taxon>Eurotiales</taxon>
        <taxon>Aspergillaceae</taxon>
        <taxon>Penicillium</taxon>
    </lineage>
</organism>
<dbReference type="EMBL" id="JAPWDO010000003">
    <property type="protein sequence ID" value="KAJ5477748.1"/>
    <property type="molecule type" value="Genomic_DNA"/>
</dbReference>
<name>A0A9W9WVZ3_9EURO</name>
<dbReference type="PROSITE" id="PS50142">
    <property type="entry name" value="RNASE_3_2"/>
    <property type="match status" value="1"/>
</dbReference>
<dbReference type="Gene3D" id="1.10.1520.10">
    <property type="entry name" value="Ribonuclease III domain"/>
    <property type="match status" value="1"/>
</dbReference>
<keyword evidence="3" id="KW-1185">Reference proteome</keyword>
<accession>A0A9W9WVZ3</accession>
<dbReference type="SMART" id="SM00535">
    <property type="entry name" value="RIBOc"/>
    <property type="match status" value="1"/>
</dbReference>
<reference evidence="2" key="2">
    <citation type="journal article" date="2023" name="IMA Fungus">
        <title>Comparative genomic study of the Penicillium genus elucidates a diverse pangenome and 15 lateral gene transfer events.</title>
        <authorList>
            <person name="Petersen C."/>
            <person name="Sorensen T."/>
            <person name="Nielsen M.R."/>
            <person name="Sondergaard T.E."/>
            <person name="Sorensen J.L."/>
            <person name="Fitzpatrick D.A."/>
            <person name="Frisvad J.C."/>
            <person name="Nielsen K.L."/>
        </authorList>
    </citation>
    <scope>NUCLEOTIDE SEQUENCE</scope>
    <source>
        <strain evidence="2">IBT 17660</strain>
    </source>
</reference>
<dbReference type="GO" id="GO:0004525">
    <property type="term" value="F:ribonuclease III activity"/>
    <property type="evidence" value="ECO:0007669"/>
    <property type="project" value="InterPro"/>
</dbReference>
<reference evidence="2" key="1">
    <citation type="submission" date="2022-12" db="EMBL/GenBank/DDBJ databases">
        <authorList>
            <person name="Petersen C."/>
        </authorList>
    </citation>
    <scope>NUCLEOTIDE SEQUENCE</scope>
    <source>
        <strain evidence="2">IBT 17660</strain>
    </source>
</reference>